<dbReference type="EMBL" id="MF614691">
    <property type="protein sequence ID" value="AUA60306.1"/>
    <property type="molecule type" value="Genomic_DNA"/>
</dbReference>
<dbReference type="RefSeq" id="YP_009552635.1">
    <property type="nucleotide sequence ID" value="NC_040621.1"/>
</dbReference>
<dbReference type="InterPro" id="IPR007790">
    <property type="entry name" value="LEF-4"/>
</dbReference>
<evidence type="ECO:0000313" key="1">
    <source>
        <dbReference type="EMBL" id="AUA60306.1"/>
    </source>
</evidence>
<reference evidence="1 2" key="1">
    <citation type="journal article" date="2017" name="Viruses">
        <title>The Operophtera brumata Nucleopolyhedrovirus (OpbuNPV) Represents an Early, Divergent Lineage within Genus Alphabaculovirus.</title>
        <authorList>
            <person name="Harrison R.L."/>
            <person name="Rowley D.L."/>
            <person name="Mowery J.D."/>
            <person name="Bauchan G.R."/>
            <person name="Burand J.P."/>
        </authorList>
    </citation>
    <scope>NUCLEOTIDE SEQUENCE [LARGE SCALE GENOMIC DNA]</scope>
    <source>
        <strain evidence="1">OpbuNPV-MA</strain>
    </source>
</reference>
<sequence>MMMLEKEISYTINLSQDLIYSIFNTYIKERYKFKSEHKDFYDENENRTRHYEHDKFTTIKKKLLSLEKFVHVQGSKLVPFVNRINEEWPTTPDAPLKRIVVVRTYQHVSDIEIKFESTYFSRNLIDTFDSSMATKQIHLYNILNGTRESSIRNSHLGSDEILASLRVEYEYTGNAPSKQSLAIMTSIIDDMEQIAKPHDICPYLPHTTLQNSIIYRKFTEERYVHEFENNDILKWAIKLDGIRCKGYFVRNEIKIFMDDQQMFSGVMQTTPFDHNHVVCFQCEMMDDKTFYMTDILHVFKYSYNNCSQYELLLDPYNVAPLDAIECLNAVFNDTRLEFDTNRVLHFQKFYDPPLPTSSYSTLPTDGYVCLNKAMEYIKYKYKKTIEVEYNGTHFVTSQGIISQDKLVQNDYNLSLTINGIYEAELDDSAIRILKLRRDRLVPN</sequence>
<organism evidence="1 2">
    <name type="scientific">Operophtera brumata nucleopolyhedrovirus</name>
    <dbReference type="NCBI Taxonomy" id="1046267"/>
    <lineage>
        <taxon>Viruses</taxon>
        <taxon>Viruses incertae sedis</taxon>
        <taxon>Naldaviricetes</taxon>
        <taxon>Lefavirales</taxon>
        <taxon>Baculoviridae</taxon>
        <taxon>Alphabaculovirus</taxon>
        <taxon>Alphabaculovirus opbrumatae</taxon>
    </lineage>
</organism>
<dbReference type="GeneID" id="41699969"/>
<accession>A0A2H4UZV7</accession>
<dbReference type="GO" id="GO:0006355">
    <property type="term" value="P:regulation of DNA-templated transcription"/>
    <property type="evidence" value="ECO:0007669"/>
    <property type="project" value="InterPro"/>
</dbReference>
<dbReference type="Proteomes" id="UP000290445">
    <property type="component" value="Segment"/>
</dbReference>
<keyword evidence="2" id="KW-1185">Reference proteome</keyword>
<evidence type="ECO:0000313" key="2">
    <source>
        <dbReference type="Proteomes" id="UP000290445"/>
    </source>
</evidence>
<dbReference type="KEGG" id="vg:41699969"/>
<protein>
    <submittedName>
        <fullName evidence="1">LEF-4</fullName>
    </submittedName>
</protein>
<proteinExistence type="predicted"/>
<name>A0A2H4UZV7_9ABAC</name>
<dbReference type="Pfam" id="PF05098">
    <property type="entry name" value="LEF-4"/>
    <property type="match status" value="1"/>
</dbReference>
<dbReference type="OrthoDB" id="6452at10239"/>